<keyword evidence="4" id="KW-0472">Membrane</keyword>
<accession>A0A841J8V3</accession>
<dbReference type="AlphaFoldDB" id="A0A841J8V3"/>
<keyword evidence="2 6" id="KW-0238">DNA-binding</keyword>
<comment type="caution">
    <text evidence="6">The sequence shown here is derived from an EMBL/GenBank/DDBJ whole genome shotgun (WGS) entry which is preliminary data.</text>
</comment>
<dbReference type="Pfam" id="PF01638">
    <property type="entry name" value="HxlR"/>
    <property type="match status" value="1"/>
</dbReference>
<proteinExistence type="predicted"/>
<gene>
    <name evidence="6" type="ORF">HDF22_001250</name>
</gene>
<keyword evidence="3" id="KW-0804">Transcription</keyword>
<keyword evidence="1" id="KW-0805">Transcription regulation</keyword>
<organism evidence="6 7">
    <name type="scientific">Mucilaginibacter lappiensis</name>
    <dbReference type="NCBI Taxonomy" id="354630"/>
    <lineage>
        <taxon>Bacteria</taxon>
        <taxon>Pseudomonadati</taxon>
        <taxon>Bacteroidota</taxon>
        <taxon>Sphingobacteriia</taxon>
        <taxon>Sphingobacteriales</taxon>
        <taxon>Sphingobacteriaceae</taxon>
        <taxon>Mucilaginibacter</taxon>
    </lineage>
</organism>
<dbReference type="PANTHER" id="PTHR33204">
    <property type="entry name" value="TRANSCRIPTIONAL REGULATOR, MARR FAMILY"/>
    <property type="match status" value="1"/>
</dbReference>
<evidence type="ECO:0000256" key="4">
    <source>
        <dbReference type="SAM" id="Phobius"/>
    </source>
</evidence>
<evidence type="ECO:0000256" key="2">
    <source>
        <dbReference type="ARBA" id="ARBA00023125"/>
    </source>
</evidence>
<dbReference type="RefSeq" id="WP_183586353.1">
    <property type="nucleotide sequence ID" value="NZ_JACHCA010000003.1"/>
</dbReference>
<sequence>MDNKAENNPCPFTATITLIGGRWKTIIIYLLLDHTRRFGEIAARMPSISRKVLTEQLKELESDGLISRKQYKEIPPRVEYSLTELGRSLKPILTDMAVWGQEKLLDTV</sequence>
<evidence type="ECO:0000256" key="1">
    <source>
        <dbReference type="ARBA" id="ARBA00023015"/>
    </source>
</evidence>
<evidence type="ECO:0000259" key="5">
    <source>
        <dbReference type="PROSITE" id="PS51118"/>
    </source>
</evidence>
<dbReference type="GO" id="GO:0006355">
    <property type="term" value="P:regulation of DNA-templated transcription"/>
    <property type="evidence" value="ECO:0007669"/>
    <property type="project" value="UniProtKB-ARBA"/>
</dbReference>
<dbReference type="PROSITE" id="PS51118">
    <property type="entry name" value="HTH_HXLR"/>
    <property type="match status" value="1"/>
</dbReference>
<dbReference type="EMBL" id="JACHCA010000003">
    <property type="protein sequence ID" value="MBB6127144.1"/>
    <property type="molecule type" value="Genomic_DNA"/>
</dbReference>
<protein>
    <submittedName>
        <fullName evidence="6">DNA-binding HxlR family transcriptional regulator</fullName>
    </submittedName>
</protein>
<feature type="domain" description="HTH hxlR-type" evidence="5">
    <location>
        <begin position="10"/>
        <end position="108"/>
    </location>
</feature>
<dbReference type="InterPro" id="IPR036390">
    <property type="entry name" value="WH_DNA-bd_sf"/>
</dbReference>
<dbReference type="InterPro" id="IPR002577">
    <property type="entry name" value="HTH_HxlR"/>
</dbReference>
<dbReference type="SUPFAM" id="SSF46785">
    <property type="entry name" value="Winged helix' DNA-binding domain"/>
    <property type="match status" value="1"/>
</dbReference>
<evidence type="ECO:0000313" key="6">
    <source>
        <dbReference type="EMBL" id="MBB6127144.1"/>
    </source>
</evidence>
<dbReference type="GO" id="GO:0003677">
    <property type="term" value="F:DNA binding"/>
    <property type="evidence" value="ECO:0007669"/>
    <property type="project" value="UniProtKB-KW"/>
</dbReference>
<evidence type="ECO:0000256" key="3">
    <source>
        <dbReference type="ARBA" id="ARBA00023163"/>
    </source>
</evidence>
<dbReference type="CDD" id="cd00090">
    <property type="entry name" value="HTH_ARSR"/>
    <property type="match status" value="1"/>
</dbReference>
<dbReference type="Gene3D" id="1.10.10.10">
    <property type="entry name" value="Winged helix-like DNA-binding domain superfamily/Winged helix DNA-binding domain"/>
    <property type="match status" value="1"/>
</dbReference>
<keyword evidence="4" id="KW-1133">Transmembrane helix</keyword>
<keyword evidence="4" id="KW-0812">Transmembrane</keyword>
<dbReference type="InterPro" id="IPR011991">
    <property type="entry name" value="ArsR-like_HTH"/>
</dbReference>
<reference evidence="6 7" key="1">
    <citation type="submission" date="2020-08" db="EMBL/GenBank/DDBJ databases">
        <title>Genomic Encyclopedia of Type Strains, Phase IV (KMG-V): Genome sequencing to study the core and pangenomes of soil and plant-associated prokaryotes.</title>
        <authorList>
            <person name="Whitman W."/>
        </authorList>
    </citation>
    <scope>NUCLEOTIDE SEQUENCE [LARGE SCALE GENOMIC DNA]</scope>
    <source>
        <strain evidence="6 7">MP601</strain>
    </source>
</reference>
<dbReference type="Proteomes" id="UP000548326">
    <property type="component" value="Unassembled WGS sequence"/>
</dbReference>
<dbReference type="InterPro" id="IPR036388">
    <property type="entry name" value="WH-like_DNA-bd_sf"/>
</dbReference>
<dbReference type="PANTHER" id="PTHR33204:SF29">
    <property type="entry name" value="TRANSCRIPTIONAL REGULATOR"/>
    <property type="match status" value="1"/>
</dbReference>
<evidence type="ECO:0000313" key="7">
    <source>
        <dbReference type="Proteomes" id="UP000548326"/>
    </source>
</evidence>
<name>A0A841J8V3_9SPHI</name>
<feature type="transmembrane region" description="Helical" evidence="4">
    <location>
        <begin position="12"/>
        <end position="32"/>
    </location>
</feature>